<dbReference type="PANTHER" id="PTHR48098">
    <property type="entry name" value="ENTEROCHELIN ESTERASE-RELATED"/>
    <property type="match status" value="1"/>
</dbReference>
<dbReference type="EMBL" id="FOAF01000001">
    <property type="protein sequence ID" value="SEK59736.1"/>
    <property type="molecule type" value="Genomic_DNA"/>
</dbReference>
<dbReference type="PANTHER" id="PTHR48098:SF6">
    <property type="entry name" value="FERRI-BACILLIBACTIN ESTERASE BESA"/>
    <property type="match status" value="1"/>
</dbReference>
<proteinExistence type="predicted"/>
<protein>
    <submittedName>
        <fullName evidence="1">Enterochelin esterase</fullName>
    </submittedName>
</protein>
<dbReference type="InterPro" id="IPR000801">
    <property type="entry name" value="Esterase-like"/>
</dbReference>
<dbReference type="STRING" id="407022.SAMN05661044_00644"/>
<keyword evidence="2" id="KW-1185">Reference proteome</keyword>
<dbReference type="InterPro" id="IPR050583">
    <property type="entry name" value="Mycobacterial_A85_antigen"/>
</dbReference>
<organism evidence="1 2">
    <name type="scientific">Olivibacter domesticus</name>
    <name type="common">Pseudosphingobacterium domesticum</name>
    <dbReference type="NCBI Taxonomy" id="407022"/>
    <lineage>
        <taxon>Bacteria</taxon>
        <taxon>Pseudomonadati</taxon>
        <taxon>Bacteroidota</taxon>
        <taxon>Sphingobacteriia</taxon>
        <taxon>Sphingobacteriales</taxon>
        <taxon>Sphingobacteriaceae</taxon>
        <taxon>Olivibacter</taxon>
    </lineage>
</organism>
<dbReference type="SUPFAM" id="SSF53474">
    <property type="entry name" value="alpha/beta-Hydrolases"/>
    <property type="match status" value="1"/>
</dbReference>
<dbReference type="InterPro" id="IPR029058">
    <property type="entry name" value="AB_hydrolase_fold"/>
</dbReference>
<dbReference type="Proteomes" id="UP000199421">
    <property type="component" value="Unassembled WGS sequence"/>
</dbReference>
<dbReference type="AlphaFoldDB" id="A0A1H7IB62"/>
<name>A0A1H7IB62_OLID1</name>
<evidence type="ECO:0000313" key="1">
    <source>
        <dbReference type="EMBL" id="SEK59736.1"/>
    </source>
</evidence>
<evidence type="ECO:0000313" key="2">
    <source>
        <dbReference type="Proteomes" id="UP000199421"/>
    </source>
</evidence>
<dbReference type="Gene3D" id="3.40.50.1820">
    <property type="entry name" value="alpha/beta hydrolase"/>
    <property type="match status" value="1"/>
</dbReference>
<dbReference type="Pfam" id="PF00756">
    <property type="entry name" value="Esterase"/>
    <property type="match status" value="1"/>
</dbReference>
<gene>
    <name evidence="1" type="ORF">SAMN05661044_00644</name>
</gene>
<accession>A0A1H7IB62</accession>
<reference evidence="2" key="1">
    <citation type="submission" date="2016-10" db="EMBL/GenBank/DDBJ databases">
        <authorList>
            <person name="Varghese N."/>
            <person name="Submissions S."/>
        </authorList>
    </citation>
    <scope>NUCLEOTIDE SEQUENCE [LARGE SCALE GENOMIC DNA]</scope>
    <source>
        <strain evidence="2">DSM 18733</strain>
    </source>
</reference>
<sequence length="396" mass="45537">MLVSTAFPGMAQNKKNQRFKAFIQELERSSLADRSSLVDRYLSGIKSMPIMEGEHDVHFIWYGKAETLQIEGDLQKAWAIPDTLIRIRCGHHDFFYISYSIPSDAIIEYRFIADGKRVLDLYNSRVTQSFDYGDRNIFSMPSLVRSPFLDMRHDIEKGVTNTVLFKTNDSLFTDRLIWVYTPYNYTKGKTYPVLYVHDGMWALYLRPFVNILDNLIYQGKIEPIVVVFISFEDRWNEYVTKSREYAKLVVEKLIPYVEANFQVSRSPEKRGIVGASAGGHAAMVAALTYSDFFGNVASQGGGAGGYPGLNKLVNEALDTYLTRKDQYPLNNIYSEVGKYDLEFPDQKTGLLQGARQFHKRLNENKIDHIYREINGGHCGESWDQQFDDILITFFDK</sequence>